<dbReference type="SMART" id="SM00342">
    <property type="entry name" value="HTH_ARAC"/>
    <property type="match status" value="1"/>
</dbReference>
<dbReference type="PRINTS" id="PR00032">
    <property type="entry name" value="HTHARAC"/>
</dbReference>
<name>A0ABR6B8M8_9PSEU</name>
<dbReference type="InterPro" id="IPR009057">
    <property type="entry name" value="Homeodomain-like_sf"/>
</dbReference>
<comment type="caution">
    <text evidence="5">The sequence shown here is derived from an EMBL/GenBank/DDBJ whole genome shotgun (WGS) entry which is preliminary data.</text>
</comment>
<feature type="domain" description="HTH araC/xylS-type" evidence="4">
    <location>
        <begin position="202"/>
        <end position="303"/>
    </location>
</feature>
<reference evidence="5 6" key="1">
    <citation type="submission" date="2020-08" db="EMBL/GenBank/DDBJ databases">
        <title>Genomic Encyclopedia of Archaeal and Bacterial Type Strains, Phase II (KMG-II): from individual species to whole genera.</title>
        <authorList>
            <person name="Goeker M."/>
        </authorList>
    </citation>
    <scope>NUCLEOTIDE SEQUENCE [LARGE SCALE GENOMIC DNA]</scope>
    <source>
        <strain evidence="5 6">DSM 43850</strain>
    </source>
</reference>
<dbReference type="PANTHER" id="PTHR46796">
    <property type="entry name" value="HTH-TYPE TRANSCRIPTIONAL ACTIVATOR RHAS-RELATED"/>
    <property type="match status" value="1"/>
</dbReference>
<dbReference type="Pfam" id="PF14525">
    <property type="entry name" value="AraC_binding_2"/>
    <property type="match status" value="1"/>
</dbReference>
<sequence>MAVLDFTGFRSAVSQSFVPLQVTSEHREQFRGRIRSGGADEVQLSEITASAHMVTRTPELIAKADRRYYKLSLILSGTGLLAQDRREAVLRPGDVALYDTSRPYSLMFEEDFSTLVVMLPQQSLDLPADLLAQLTAVRISGRRGVANVVVPFLAQLGGNLEQLHGPAGVRLAHSTVDLVSTLFAAELDLARDNGNPHRELVRRIHGYIDTNLSAPDLGPAQIAAAHYISTRHLHGLFQEQGATVSGWIRTRRLEHCRRDLLDPLHAARPVAAIAARWGFMDAAHFSRVFRAAFGRSPSELRAAAST</sequence>
<dbReference type="EMBL" id="JACJID010000001">
    <property type="protein sequence ID" value="MBA8923091.1"/>
    <property type="molecule type" value="Genomic_DNA"/>
</dbReference>
<organism evidence="5 6">
    <name type="scientific">Kutzneria viridogrisea</name>
    <dbReference type="NCBI Taxonomy" id="47990"/>
    <lineage>
        <taxon>Bacteria</taxon>
        <taxon>Bacillati</taxon>
        <taxon>Actinomycetota</taxon>
        <taxon>Actinomycetes</taxon>
        <taxon>Pseudonocardiales</taxon>
        <taxon>Pseudonocardiaceae</taxon>
        <taxon>Kutzneria</taxon>
    </lineage>
</organism>
<keyword evidence="3" id="KW-0804">Transcription</keyword>
<accession>A0ABR6B8M8</accession>
<dbReference type="Proteomes" id="UP000517916">
    <property type="component" value="Unassembled WGS sequence"/>
</dbReference>
<dbReference type="InterPro" id="IPR018060">
    <property type="entry name" value="HTH_AraC"/>
</dbReference>
<evidence type="ECO:0000256" key="3">
    <source>
        <dbReference type="ARBA" id="ARBA00023163"/>
    </source>
</evidence>
<dbReference type="RefSeq" id="WP_025359269.1">
    <property type="nucleotide sequence ID" value="NZ_BAAABQ010000011.1"/>
</dbReference>
<evidence type="ECO:0000256" key="2">
    <source>
        <dbReference type="ARBA" id="ARBA00023125"/>
    </source>
</evidence>
<dbReference type="SUPFAM" id="SSF46689">
    <property type="entry name" value="Homeodomain-like"/>
    <property type="match status" value="1"/>
</dbReference>
<proteinExistence type="predicted"/>
<protein>
    <submittedName>
        <fullName evidence="5">AraC-like DNA-binding protein</fullName>
    </submittedName>
</protein>
<evidence type="ECO:0000259" key="4">
    <source>
        <dbReference type="PROSITE" id="PS01124"/>
    </source>
</evidence>
<dbReference type="InterPro" id="IPR020449">
    <property type="entry name" value="Tscrpt_reg_AraC-type_HTH"/>
</dbReference>
<dbReference type="PANTHER" id="PTHR46796:SF6">
    <property type="entry name" value="ARAC SUBFAMILY"/>
    <property type="match status" value="1"/>
</dbReference>
<keyword evidence="2" id="KW-0238">DNA-binding</keyword>
<dbReference type="InterPro" id="IPR035418">
    <property type="entry name" value="AraC-bd_2"/>
</dbReference>
<dbReference type="Gene3D" id="1.10.10.60">
    <property type="entry name" value="Homeodomain-like"/>
    <property type="match status" value="1"/>
</dbReference>
<dbReference type="Pfam" id="PF12833">
    <property type="entry name" value="HTH_18"/>
    <property type="match status" value="1"/>
</dbReference>
<dbReference type="PROSITE" id="PS01124">
    <property type="entry name" value="HTH_ARAC_FAMILY_2"/>
    <property type="match status" value="1"/>
</dbReference>
<keyword evidence="1" id="KW-0805">Transcription regulation</keyword>
<evidence type="ECO:0000313" key="6">
    <source>
        <dbReference type="Proteomes" id="UP000517916"/>
    </source>
</evidence>
<keyword evidence="6" id="KW-1185">Reference proteome</keyword>
<evidence type="ECO:0000256" key="1">
    <source>
        <dbReference type="ARBA" id="ARBA00023015"/>
    </source>
</evidence>
<evidence type="ECO:0000313" key="5">
    <source>
        <dbReference type="EMBL" id="MBA8923091.1"/>
    </source>
</evidence>
<dbReference type="InterPro" id="IPR050204">
    <property type="entry name" value="AraC_XylS_family_regulators"/>
</dbReference>
<gene>
    <name evidence="5" type="ORF">BC739_000288</name>
</gene>